<accession>A0A918EQF9</accession>
<feature type="compositionally biased region" description="Low complexity" evidence="1">
    <location>
        <begin position="129"/>
        <end position="144"/>
    </location>
</feature>
<organism evidence="2 3">
    <name type="scientific">Streptomyces ruber</name>
    <dbReference type="NCBI Taxonomy" id="83378"/>
    <lineage>
        <taxon>Bacteria</taxon>
        <taxon>Bacillati</taxon>
        <taxon>Actinomycetota</taxon>
        <taxon>Actinomycetes</taxon>
        <taxon>Kitasatosporales</taxon>
        <taxon>Streptomycetaceae</taxon>
        <taxon>Streptomyces</taxon>
    </lineage>
</organism>
<evidence type="ECO:0000313" key="2">
    <source>
        <dbReference type="EMBL" id="GGQ57670.1"/>
    </source>
</evidence>
<protein>
    <submittedName>
        <fullName evidence="2">Uncharacterized protein</fullName>
    </submittedName>
</protein>
<dbReference type="EMBL" id="BMQK01000005">
    <property type="protein sequence ID" value="GGQ57670.1"/>
    <property type="molecule type" value="Genomic_DNA"/>
</dbReference>
<proteinExistence type="predicted"/>
<sequence>MTDSPSVPPEGRPGGPAAGPAEPDFLDRLLARHTAPAAARPDAVRVRPRLAGPFERIEAVRARTAAGPEGDVTPFRPPAAPSAVPERDGPRPAPGTRSTMTERERTVVRTGRTPADPAGRATPPPVPELPLLRPAAPVPATTRPVPGPARRPAPRTRPDVDATRNAAPVPLPPGADAVPPAAVSAAPYPSKADTAAARDAVRQAAARRSARAPGQVVHVRIGRLEVTAAASAGADARPRRGGTGRREATVSLAQYLDRGREG</sequence>
<feature type="compositionally biased region" description="Low complexity" evidence="1">
    <location>
        <begin position="32"/>
        <end position="41"/>
    </location>
</feature>
<feature type="region of interest" description="Disordered" evidence="1">
    <location>
        <begin position="1"/>
        <end position="215"/>
    </location>
</feature>
<name>A0A918EQF9_9ACTN</name>
<reference evidence="2" key="1">
    <citation type="journal article" date="2014" name="Int. J. Syst. Evol. Microbiol.">
        <title>Complete genome sequence of Corynebacterium casei LMG S-19264T (=DSM 44701T), isolated from a smear-ripened cheese.</title>
        <authorList>
            <consortium name="US DOE Joint Genome Institute (JGI-PGF)"/>
            <person name="Walter F."/>
            <person name="Albersmeier A."/>
            <person name="Kalinowski J."/>
            <person name="Ruckert C."/>
        </authorList>
    </citation>
    <scope>NUCLEOTIDE SEQUENCE</scope>
    <source>
        <strain evidence="2">JCM 3131</strain>
    </source>
</reference>
<feature type="compositionally biased region" description="Pro residues" evidence="1">
    <location>
        <begin position="1"/>
        <end position="11"/>
    </location>
</feature>
<dbReference type="RefSeq" id="WP_189217247.1">
    <property type="nucleotide sequence ID" value="NZ_BMQK01000005.1"/>
</dbReference>
<keyword evidence="3" id="KW-1185">Reference proteome</keyword>
<gene>
    <name evidence="2" type="ORF">GCM10010145_29450</name>
</gene>
<dbReference type="Proteomes" id="UP000620156">
    <property type="component" value="Unassembled WGS sequence"/>
</dbReference>
<feature type="region of interest" description="Disordered" evidence="1">
    <location>
        <begin position="228"/>
        <end position="249"/>
    </location>
</feature>
<comment type="caution">
    <text evidence="2">The sequence shown here is derived from an EMBL/GenBank/DDBJ whole genome shotgun (WGS) entry which is preliminary data.</text>
</comment>
<reference evidence="2" key="2">
    <citation type="submission" date="2020-09" db="EMBL/GenBank/DDBJ databases">
        <authorList>
            <person name="Sun Q."/>
            <person name="Ohkuma M."/>
        </authorList>
    </citation>
    <scope>NUCLEOTIDE SEQUENCE</scope>
    <source>
        <strain evidence="2">JCM 3131</strain>
    </source>
</reference>
<evidence type="ECO:0000313" key="3">
    <source>
        <dbReference type="Proteomes" id="UP000620156"/>
    </source>
</evidence>
<dbReference type="AlphaFoldDB" id="A0A918EQF9"/>
<feature type="compositionally biased region" description="Low complexity" evidence="1">
    <location>
        <begin position="174"/>
        <end position="207"/>
    </location>
</feature>
<evidence type="ECO:0000256" key="1">
    <source>
        <dbReference type="SAM" id="MobiDB-lite"/>
    </source>
</evidence>